<dbReference type="PROSITE" id="PS51257">
    <property type="entry name" value="PROKAR_LIPOPROTEIN"/>
    <property type="match status" value="1"/>
</dbReference>
<dbReference type="RefSeq" id="WP_265270602.1">
    <property type="nucleotide sequence ID" value="NZ_JANFAV010000016.1"/>
</dbReference>
<keyword evidence="4" id="KW-1185">Reference proteome</keyword>
<comment type="caution">
    <text evidence="3">The sequence shown here is derived from an EMBL/GenBank/DDBJ whole genome shotgun (WGS) entry which is preliminary data.</text>
</comment>
<feature type="compositionally biased region" description="Gly residues" evidence="1">
    <location>
        <begin position="151"/>
        <end position="166"/>
    </location>
</feature>
<gene>
    <name evidence="3" type="ORF">NEE01_18810</name>
</gene>
<feature type="region of interest" description="Disordered" evidence="1">
    <location>
        <begin position="151"/>
        <end position="174"/>
    </location>
</feature>
<evidence type="ECO:0000313" key="3">
    <source>
        <dbReference type="EMBL" id="MCW6536834.1"/>
    </source>
</evidence>
<dbReference type="Proteomes" id="UP001165565">
    <property type="component" value="Unassembled WGS sequence"/>
</dbReference>
<evidence type="ECO:0000256" key="2">
    <source>
        <dbReference type="SAM" id="SignalP"/>
    </source>
</evidence>
<reference evidence="3" key="1">
    <citation type="submission" date="2022-06" db="EMBL/GenBank/DDBJ databases">
        <title>Sphingomonas sp. nov. isolated from rhizosphere soil of tomato.</title>
        <authorList>
            <person name="Dong H."/>
            <person name="Gao R."/>
        </authorList>
    </citation>
    <scope>NUCLEOTIDE SEQUENCE</scope>
    <source>
        <strain evidence="3">MMSM24</strain>
    </source>
</reference>
<feature type="chain" id="PRO_5041423546" evidence="2">
    <location>
        <begin position="21"/>
        <end position="174"/>
    </location>
</feature>
<organism evidence="3 4">
    <name type="scientific">Sphingomonas lycopersici</name>
    <dbReference type="NCBI Taxonomy" id="2951807"/>
    <lineage>
        <taxon>Bacteria</taxon>
        <taxon>Pseudomonadati</taxon>
        <taxon>Pseudomonadota</taxon>
        <taxon>Alphaproteobacteria</taxon>
        <taxon>Sphingomonadales</taxon>
        <taxon>Sphingomonadaceae</taxon>
        <taxon>Sphingomonas</taxon>
    </lineage>
</organism>
<proteinExistence type="predicted"/>
<dbReference type="AlphaFoldDB" id="A0AA41ZBW3"/>
<sequence length="174" mass="18180">MTRISKTLPLTVLVAAGLLAGCTTTGTGVGDSRVPGLSATFNWRAQSARSGQMTAQLSNGATYTGTFFQITSETRVDELGPLWAGWGPVGPYRGWRGGWGGRWGGGWGGWGYWGPTQDFVTHYSGKVLANLTGPSGRMRCRFTLIRPSSGMSGGGEGQCQVPGGGTIDATFAPN</sequence>
<dbReference type="EMBL" id="JANFAV010000016">
    <property type="protein sequence ID" value="MCW6536834.1"/>
    <property type="molecule type" value="Genomic_DNA"/>
</dbReference>
<name>A0AA41ZBW3_9SPHN</name>
<evidence type="ECO:0000313" key="4">
    <source>
        <dbReference type="Proteomes" id="UP001165565"/>
    </source>
</evidence>
<accession>A0AA41ZBW3</accession>
<protein>
    <submittedName>
        <fullName evidence="3">Uncharacterized protein</fullName>
    </submittedName>
</protein>
<feature type="signal peptide" evidence="2">
    <location>
        <begin position="1"/>
        <end position="20"/>
    </location>
</feature>
<keyword evidence="2" id="KW-0732">Signal</keyword>
<evidence type="ECO:0000256" key="1">
    <source>
        <dbReference type="SAM" id="MobiDB-lite"/>
    </source>
</evidence>